<reference evidence="10" key="1">
    <citation type="journal article" date="2015" name="J. Virol.">
        <title>Whole-Genome Sequencing of Kaposi's Sarcoma-Associated Herpesvirus from Zambian Kaposi's Sarcoma Biopsy Specimens Reveals Unique Viral Diversity.</title>
        <authorList>
            <person name="Olp L.N."/>
            <person name="Jeanniard A."/>
            <person name="Marimo C."/>
            <person name="West J.T."/>
            <person name="Wood C."/>
        </authorList>
    </citation>
    <scope>NUCLEOTIDE SEQUENCE</scope>
    <source>
        <strain evidence="3">ZM027</strain>
        <strain evidence="4">ZM091</strain>
        <strain evidence="5">ZM095</strain>
        <strain evidence="6">ZM102</strain>
        <strain evidence="7">ZM108</strain>
        <strain evidence="8">ZM114</strain>
        <strain evidence="9">ZM117</strain>
        <strain evidence="10">ZM121</strain>
        <strain evidence="11">ZM128</strain>
    </source>
</reference>
<dbReference type="EMBL" id="KT271454">
    <property type="protein sequence ID" value="ALH44281.1"/>
    <property type="molecule type" value="Genomic_DNA"/>
</dbReference>
<evidence type="ECO:0000313" key="3">
    <source>
        <dbReference type="EMBL" id="ALH44281.1"/>
    </source>
</evidence>
<evidence type="ECO:0000313" key="9">
    <source>
        <dbReference type="EMBL" id="ALH44984.1"/>
    </source>
</evidence>
<protein>
    <submittedName>
        <fullName evidence="10">ORF40</fullName>
    </submittedName>
</protein>
<dbReference type="EMBL" id="KT271464">
    <property type="protein sequence ID" value="ALH45158.1"/>
    <property type="molecule type" value="Genomic_DNA"/>
</dbReference>
<reference evidence="12" key="2">
    <citation type="submission" date="2020-05" db="EMBL/GenBank/DDBJ databases">
        <authorList>
            <person name="Santiago J.C.A."/>
        </authorList>
    </citation>
    <scope>NUCLEOTIDE SEQUENCE</scope>
    <source>
        <strain evidence="12">U020-B</strain>
        <strain evidence="13">U020-C</strain>
        <strain evidence="14">U020-o1</strain>
    </source>
</reference>
<feature type="region of interest" description="Disordered" evidence="1">
    <location>
        <begin position="502"/>
        <end position="526"/>
    </location>
</feature>
<organismHost>
    <name type="scientific">Homo sapiens</name>
    <name type="common">Human</name>
    <dbReference type="NCBI Taxonomy" id="9606"/>
</organismHost>
<proteinExistence type="predicted"/>
<accession>A0A0N7GEZ2</accession>
<evidence type="ECO:0000313" key="5">
    <source>
        <dbReference type="EMBL" id="ALH44457.1"/>
    </source>
</evidence>
<dbReference type="EMBL" id="MT510667">
    <property type="protein sequence ID" value="QLI56068.1"/>
    <property type="molecule type" value="Genomic_DNA"/>
</dbReference>
<evidence type="ECO:0000313" key="6">
    <source>
        <dbReference type="EMBL" id="ALH44544.1"/>
    </source>
</evidence>
<name>A0A0N7GEZ2_HHV8</name>
<evidence type="ECO:0000313" key="11">
    <source>
        <dbReference type="EMBL" id="ALH45422.1"/>
    </source>
</evidence>
<dbReference type="EMBL" id="KT271455">
    <property type="protein sequence ID" value="ALH44369.1"/>
    <property type="molecule type" value="Genomic_DNA"/>
</dbReference>
<evidence type="ECO:0000313" key="10">
    <source>
        <dbReference type="EMBL" id="ALH45158.1"/>
    </source>
</evidence>
<dbReference type="Pfam" id="PF03324">
    <property type="entry name" value="Herpes_HEPA"/>
    <property type="match status" value="1"/>
</dbReference>
<sequence length="669" mass="74906">MATSEETAAGYVIGVYFHSVHVHCRIIVWQVNFLPLDPNDGETECYFVVDTLTKEAMERMPEIQECVPSITEHARDLAIWELALRLQNQTIVKAVRTASLPVVLIMTVGRIVNDVIPCPNVRTPRPLACAYLHCEATVTFEVPLTGPAASTGTWHSSIYRECAISAIEICLKTSRGIYSCQSNEAPEAKREKRGLDISDVFVCLTYDIPIAGRVLSLLVPHAPAFHVLWINEDSKWNGAAVEFFRALHHKLFRERNGIPPLWLYVFPGAVEEGTAFAPLLPAFPCIPLRYGSPTSLDRASVQWDLFEPHILTHFDGIKRTSLADTVFGYDSLAISRECEDQYVWPTPVTDININLCTDSDTMAIVREPSGLVAVNLEALLRTDSVLSRVSSIVSLDTLLDLSTPECRRSVELRYNSLLSTVLSWSTSRGHRWAAIVKWKLFFLVQALEPEQWSPEFKDLKRACQMAGFTLKGGTSGDLVFSSHANLLFSTSMGYFLHAGSPRSTAGTGGEPNPRHITGPDTEGNGEHRNSPNLCGFVTWLQSLTTCIERALNMPPDTSWLQLIEEVIPLYFHRRRQTSFWLIPLSHCEGIPVCPPLPFDCLAPRLFIVTKSGPMCYRAGFSLPVDVNYLFYLEQTLKAVRQVSPQEHNPQDAKEMTLQLEAWTRLLSLF</sequence>
<dbReference type="Pfam" id="PF05774">
    <property type="entry name" value="Herpes_heli_pri"/>
    <property type="match status" value="1"/>
</dbReference>
<evidence type="ECO:0000313" key="8">
    <source>
        <dbReference type="EMBL" id="ALH44808.1"/>
    </source>
</evidence>
<dbReference type="EMBL" id="MT510668">
    <property type="protein sequence ID" value="QLI56157.1"/>
    <property type="molecule type" value="Genomic_DNA"/>
</dbReference>
<dbReference type="InterPro" id="IPR004996">
    <property type="entry name" value="HSV_HEPA"/>
</dbReference>
<dbReference type="EMBL" id="MT510666">
    <property type="protein sequence ID" value="QLI55979.1"/>
    <property type="molecule type" value="Genomic_DNA"/>
</dbReference>
<evidence type="ECO:0000256" key="1">
    <source>
        <dbReference type="SAM" id="MobiDB-lite"/>
    </source>
</evidence>
<dbReference type="EMBL" id="KT271456">
    <property type="protein sequence ID" value="ALH44457.1"/>
    <property type="molecule type" value="Genomic_DNA"/>
</dbReference>
<dbReference type="EMBL" id="KT271460">
    <property type="protein sequence ID" value="ALH44808.1"/>
    <property type="molecule type" value="Genomic_DNA"/>
</dbReference>
<reference evidence="12" key="3">
    <citation type="submission" date="2020-07" db="EMBL/GenBank/DDBJ databases">
        <title>Tumor-specific changes in Kaposi sarcoma-associated herpesvirus genomes in Ugandan adults with Kaposi sarcoma.</title>
        <authorList>
            <person name="Goldman J.D."/>
            <person name="Zhao H."/>
            <person name="Pankow A.P."/>
            <person name="Okuku F."/>
            <person name="Schmitt M.W."/>
            <person name="Chen L.H."/>
            <person name="Hill C.A."/>
            <person name="Casper C."/>
            <person name="Phipps W.T."/>
            <person name="Mullins J.I."/>
        </authorList>
    </citation>
    <scope>NUCLEOTIDE SEQUENCE</scope>
    <source>
        <strain evidence="12">U020-B</strain>
        <strain evidence="13">U020-C</strain>
        <strain evidence="14">U020-o1</strain>
    </source>
</reference>
<evidence type="ECO:0000313" key="14">
    <source>
        <dbReference type="EMBL" id="QLI56157.1"/>
    </source>
</evidence>
<dbReference type="EMBL" id="KT271459">
    <property type="protein sequence ID" value="ALH44720.1"/>
    <property type="molecule type" value="Genomic_DNA"/>
</dbReference>
<feature type="domain" description="Herpesvirus helicase-primase complex component" evidence="2">
    <location>
        <begin position="539"/>
        <end position="669"/>
    </location>
</feature>
<dbReference type="GO" id="GO:0019079">
    <property type="term" value="P:viral genome replication"/>
    <property type="evidence" value="ECO:0007669"/>
    <property type="project" value="InterPro"/>
</dbReference>
<evidence type="ECO:0000313" key="7">
    <source>
        <dbReference type="EMBL" id="ALH44720.1"/>
    </source>
</evidence>
<dbReference type="EMBL" id="KT271457">
    <property type="protein sequence ID" value="ALH44544.1"/>
    <property type="molecule type" value="Genomic_DNA"/>
</dbReference>
<evidence type="ECO:0000259" key="2">
    <source>
        <dbReference type="Pfam" id="PF05774"/>
    </source>
</evidence>
<dbReference type="EMBL" id="KT271467">
    <property type="protein sequence ID" value="ALH45422.1"/>
    <property type="molecule type" value="Genomic_DNA"/>
</dbReference>
<dbReference type="EMBL" id="KT271462">
    <property type="protein sequence ID" value="ALH44984.1"/>
    <property type="molecule type" value="Genomic_DNA"/>
</dbReference>
<evidence type="ECO:0000313" key="13">
    <source>
        <dbReference type="EMBL" id="QLI56068.1"/>
    </source>
</evidence>
<organism evidence="10">
    <name type="scientific">Human herpesvirus 8</name>
    <name type="common">HHV-8</name>
    <name type="synonym">Kaposi's sarcoma-associated herpesvirus</name>
    <dbReference type="NCBI Taxonomy" id="37296"/>
    <lineage>
        <taxon>Viruses</taxon>
        <taxon>Duplodnaviria</taxon>
        <taxon>Heunggongvirae</taxon>
        <taxon>Peploviricota</taxon>
        <taxon>Herviviricetes</taxon>
        <taxon>Herpesvirales</taxon>
        <taxon>Orthoherpesviridae</taxon>
        <taxon>Gammaherpesvirinae</taxon>
        <taxon>Rhadinovirus</taxon>
        <taxon>Rhadinovirus humangamma8</taxon>
    </lineage>
</organism>
<evidence type="ECO:0000313" key="12">
    <source>
        <dbReference type="EMBL" id="QLI55979.1"/>
    </source>
</evidence>
<evidence type="ECO:0000313" key="4">
    <source>
        <dbReference type="EMBL" id="ALH44369.1"/>
    </source>
</evidence>
<gene>
    <name evidence="10" type="primary">ORF40</name>
</gene>
<dbReference type="InterPro" id="IPR008650">
    <property type="entry name" value="Helicase-primas_cplx_Herpesvir"/>
</dbReference>